<gene>
    <name evidence="1" type="ORF">HYG82_12705</name>
</gene>
<sequence>MSSELSLAAVSRADRRQPIDRETHWYRNSHVRSVVVFSESLEAVDLFPKHVWIDVLGTQVRAFLEFARLEFGDAR</sequence>
<evidence type="ECO:0000313" key="2">
    <source>
        <dbReference type="Proteomes" id="UP000509241"/>
    </source>
</evidence>
<name>A0A7D5KDS3_9EURY</name>
<evidence type="ECO:0000313" key="1">
    <source>
        <dbReference type="EMBL" id="QLG49661.1"/>
    </source>
</evidence>
<dbReference type="KEGG" id="haly:HYG82_12705"/>
<accession>A0A7D5KDS3</accession>
<dbReference type="Proteomes" id="UP000509241">
    <property type="component" value="Chromosome"/>
</dbReference>
<dbReference type="RefSeq" id="WP_179261425.1">
    <property type="nucleotide sequence ID" value="NZ_CP058601.1"/>
</dbReference>
<organism evidence="1 2">
    <name type="scientific">Natrinema halophilum</name>
    <dbReference type="NCBI Taxonomy" id="1699371"/>
    <lineage>
        <taxon>Archaea</taxon>
        <taxon>Methanobacteriati</taxon>
        <taxon>Methanobacteriota</taxon>
        <taxon>Stenosarchaea group</taxon>
        <taxon>Halobacteria</taxon>
        <taxon>Halobacteriales</taxon>
        <taxon>Natrialbaceae</taxon>
        <taxon>Natrinema</taxon>
    </lineage>
</organism>
<proteinExistence type="predicted"/>
<keyword evidence="2" id="KW-1185">Reference proteome</keyword>
<dbReference type="GeneID" id="56034166"/>
<dbReference type="EMBL" id="CP058601">
    <property type="protein sequence ID" value="QLG49661.1"/>
    <property type="molecule type" value="Genomic_DNA"/>
</dbReference>
<reference evidence="1 2" key="1">
    <citation type="submission" date="2020-07" db="EMBL/GenBank/DDBJ databases">
        <authorList>
            <person name="Cui H."/>
        </authorList>
    </citation>
    <scope>NUCLEOTIDE SEQUENCE [LARGE SCALE GENOMIC DNA]</scope>
    <source>
        <strain evidence="1 2">YPL8</strain>
    </source>
</reference>
<dbReference type="AlphaFoldDB" id="A0A7D5KDS3"/>
<protein>
    <submittedName>
        <fullName evidence="1">Uncharacterized protein</fullName>
    </submittedName>
</protein>